<evidence type="ECO:0000256" key="1">
    <source>
        <dbReference type="SAM" id="MobiDB-lite"/>
    </source>
</evidence>
<feature type="compositionally biased region" description="Basic and acidic residues" evidence="1">
    <location>
        <begin position="13"/>
        <end position="23"/>
    </location>
</feature>
<proteinExistence type="predicted"/>
<gene>
    <name evidence="2" type="ORF">ACFO6S_00780</name>
</gene>
<evidence type="ECO:0000313" key="2">
    <source>
        <dbReference type="EMBL" id="MFC4602223.1"/>
    </source>
</evidence>
<evidence type="ECO:0000313" key="3">
    <source>
        <dbReference type="Proteomes" id="UP001595914"/>
    </source>
</evidence>
<accession>A0ABV9FJN2</accession>
<reference evidence="3" key="1">
    <citation type="journal article" date="2019" name="Int. J. Syst. Evol. Microbiol.">
        <title>The Global Catalogue of Microorganisms (GCM) 10K type strain sequencing project: providing services to taxonomists for standard genome sequencing and annotation.</title>
        <authorList>
            <consortium name="The Broad Institute Genomics Platform"/>
            <consortium name="The Broad Institute Genome Sequencing Center for Infectious Disease"/>
            <person name="Wu L."/>
            <person name="Ma J."/>
        </authorList>
    </citation>
    <scope>NUCLEOTIDE SEQUENCE [LARGE SCALE GENOMIC DNA]</scope>
    <source>
        <strain evidence="3">CCUG 54520</strain>
    </source>
</reference>
<dbReference type="RefSeq" id="WP_378413209.1">
    <property type="nucleotide sequence ID" value="NZ_JBHSFO010000001.1"/>
</dbReference>
<sequence>MSSNIFRVSATHHPNDRPPSEKETHVLKFSKSIARTGVVAGLATVAVIATPAIGSAVVTGTATVTTNDNVVTVKVYGVGSPTLSVCGVGVTNMAPNLVPGVDPGNTGGLVYLPENPGDGEYSTPRLPNGSYFVGVWCEDADGRTDLIAPFDEIVELDADPNFSSSRIGSLGSPGNVLDLLLNFGTGSVRSASADFGGVLAPPEAP</sequence>
<keyword evidence="3" id="KW-1185">Reference proteome</keyword>
<comment type="caution">
    <text evidence="2">The sequence shown here is derived from an EMBL/GenBank/DDBJ whole genome shotgun (WGS) entry which is preliminary data.</text>
</comment>
<protein>
    <recommendedName>
        <fullName evidence="4">Secreted protein</fullName>
    </recommendedName>
</protein>
<evidence type="ECO:0008006" key="4">
    <source>
        <dbReference type="Google" id="ProtNLM"/>
    </source>
</evidence>
<organism evidence="2 3">
    <name type="scientific">Rhodococcus kronopolitis</name>
    <dbReference type="NCBI Taxonomy" id="1460226"/>
    <lineage>
        <taxon>Bacteria</taxon>
        <taxon>Bacillati</taxon>
        <taxon>Actinomycetota</taxon>
        <taxon>Actinomycetes</taxon>
        <taxon>Mycobacteriales</taxon>
        <taxon>Nocardiaceae</taxon>
        <taxon>Rhodococcus</taxon>
    </lineage>
</organism>
<dbReference type="Proteomes" id="UP001595914">
    <property type="component" value="Unassembled WGS sequence"/>
</dbReference>
<name>A0ABV9FJN2_9NOCA</name>
<feature type="region of interest" description="Disordered" evidence="1">
    <location>
        <begin position="1"/>
        <end position="23"/>
    </location>
</feature>
<dbReference type="EMBL" id="JBHSFO010000001">
    <property type="protein sequence ID" value="MFC4602223.1"/>
    <property type="molecule type" value="Genomic_DNA"/>
</dbReference>